<dbReference type="EMBL" id="BPLR01014473">
    <property type="protein sequence ID" value="GIY68966.1"/>
    <property type="molecule type" value="Genomic_DNA"/>
</dbReference>
<keyword evidence="2" id="KW-1185">Reference proteome</keyword>
<proteinExistence type="predicted"/>
<reference evidence="1 2" key="1">
    <citation type="submission" date="2021-06" db="EMBL/GenBank/DDBJ databases">
        <title>Caerostris extrusa draft genome.</title>
        <authorList>
            <person name="Kono N."/>
            <person name="Arakawa K."/>
        </authorList>
    </citation>
    <scope>NUCLEOTIDE SEQUENCE [LARGE SCALE GENOMIC DNA]</scope>
</reference>
<evidence type="ECO:0000313" key="1">
    <source>
        <dbReference type="EMBL" id="GIY68966.1"/>
    </source>
</evidence>
<sequence length="142" mass="16017">MTHFGCLKDCHLVIPRKSCVFPVDRECDRVVYSEDDSGFREDEERTRHSHPYCSPPPFIIISCLPFEEGDLHWRENAEGGVKRKDTSPCLSLAAFRMLKSNLGFTAHGITVLGRGEFSVSLLKMEVFNSGLLFGKDLTHLDA</sequence>
<name>A0AAV4VFQ4_CAEEX</name>
<comment type="caution">
    <text evidence="1">The sequence shown here is derived from an EMBL/GenBank/DDBJ whole genome shotgun (WGS) entry which is preliminary data.</text>
</comment>
<accession>A0AAV4VFQ4</accession>
<organism evidence="1 2">
    <name type="scientific">Caerostris extrusa</name>
    <name type="common">Bark spider</name>
    <name type="synonym">Caerostris bankana</name>
    <dbReference type="NCBI Taxonomy" id="172846"/>
    <lineage>
        <taxon>Eukaryota</taxon>
        <taxon>Metazoa</taxon>
        <taxon>Ecdysozoa</taxon>
        <taxon>Arthropoda</taxon>
        <taxon>Chelicerata</taxon>
        <taxon>Arachnida</taxon>
        <taxon>Araneae</taxon>
        <taxon>Araneomorphae</taxon>
        <taxon>Entelegynae</taxon>
        <taxon>Araneoidea</taxon>
        <taxon>Araneidae</taxon>
        <taxon>Caerostris</taxon>
    </lineage>
</organism>
<evidence type="ECO:0000313" key="2">
    <source>
        <dbReference type="Proteomes" id="UP001054945"/>
    </source>
</evidence>
<dbReference type="Proteomes" id="UP001054945">
    <property type="component" value="Unassembled WGS sequence"/>
</dbReference>
<dbReference type="AlphaFoldDB" id="A0AAV4VFQ4"/>
<gene>
    <name evidence="1" type="ORF">CEXT_347001</name>
</gene>
<protein>
    <submittedName>
        <fullName evidence="1">Uncharacterized protein</fullName>
    </submittedName>
</protein>